<feature type="compositionally biased region" description="Basic and acidic residues" evidence="1">
    <location>
        <begin position="44"/>
        <end position="53"/>
    </location>
</feature>
<organism evidence="2 3">
    <name type="scientific">Dreissena polymorpha</name>
    <name type="common">Zebra mussel</name>
    <name type="synonym">Mytilus polymorpha</name>
    <dbReference type="NCBI Taxonomy" id="45954"/>
    <lineage>
        <taxon>Eukaryota</taxon>
        <taxon>Metazoa</taxon>
        <taxon>Spiralia</taxon>
        <taxon>Lophotrochozoa</taxon>
        <taxon>Mollusca</taxon>
        <taxon>Bivalvia</taxon>
        <taxon>Autobranchia</taxon>
        <taxon>Heteroconchia</taxon>
        <taxon>Euheterodonta</taxon>
        <taxon>Imparidentia</taxon>
        <taxon>Neoheterodontei</taxon>
        <taxon>Myida</taxon>
        <taxon>Dreissenoidea</taxon>
        <taxon>Dreissenidae</taxon>
        <taxon>Dreissena</taxon>
    </lineage>
</organism>
<name>A0A9D4MDL9_DREPO</name>
<dbReference type="AlphaFoldDB" id="A0A9D4MDL9"/>
<reference evidence="2" key="1">
    <citation type="journal article" date="2019" name="bioRxiv">
        <title>The Genome of the Zebra Mussel, Dreissena polymorpha: A Resource for Invasive Species Research.</title>
        <authorList>
            <person name="McCartney M.A."/>
            <person name="Auch B."/>
            <person name="Kono T."/>
            <person name="Mallez S."/>
            <person name="Zhang Y."/>
            <person name="Obille A."/>
            <person name="Becker A."/>
            <person name="Abrahante J.E."/>
            <person name="Garbe J."/>
            <person name="Badalamenti J.P."/>
            <person name="Herman A."/>
            <person name="Mangelson H."/>
            <person name="Liachko I."/>
            <person name="Sullivan S."/>
            <person name="Sone E.D."/>
            <person name="Koren S."/>
            <person name="Silverstein K.A.T."/>
            <person name="Beckman K.B."/>
            <person name="Gohl D.M."/>
        </authorList>
    </citation>
    <scope>NUCLEOTIDE SEQUENCE</scope>
    <source>
        <strain evidence="2">Duluth1</strain>
        <tissue evidence="2">Whole animal</tissue>
    </source>
</reference>
<evidence type="ECO:0000313" key="2">
    <source>
        <dbReference type="EMBL" id="KAH3873537.1"/>
    </source>
</evidence>
<feature type="compositionally biased region" description="Polar residues" evidence="1">
    <location>
        <begin position="71"/>
        <end position="89"/>
    </location>
</feature>
<feature type="compositionally biased region" description="Polar residues" evidence="1">
    <location>
        <begin position="121"/>
        <end position="132"/>
    </location>
</feature>
<dbReference type="EMBL" id="JAIWYP010000002">
    <property type="protein sequence ID" value="KAH3873537.1"/>
    <property type="molecule type" value="Genomic_DNA"/>
</dbReference>
<evidence type="ECO:0000256" key="1">
    <source>
        <dbReference type="SAM" id="MobiDB-lite"/>
    </source>
</evidence>
<dbReference type="Proteomes" id="UP000828390">
    <property type="component" value="Unassembled WGS sequence"/>
</dbReference>
<feature type="region of interest" description="Disordered" evidence="1">
    <location>
        <begin position="109"/>
        <end position="132"/>
    </location>
</feature>
<gene>
    <name evidence="2" type="ORF">DPMN_036774</name>
</gene>
<reference evidence="2" key="2">
    <citation type="submission" date="2020-11" db="EMBL/GenBank/DDBJ databases">
        <authorList>
            <person name="McCartney M.A."/>
            <person name="Auch B."/>
            <person name="Kono T."/>
            <person name="Mallez S."/>
            <person name="Becker A."/>
            <person name="Gohl D.M."/>
            <person name="Silverstein K.A.T."/>
            <person name="Koren S."/>
            <person name="Bechman K.B."/>
            <person name="Herman A."/>
            <person name="Abrahante J.E."/>
            <person name="Garbe J."/>
        </authorList>
    </citation>
    <scope>NUCLEOTIDE SEQUENCE</scope>
    <source>
        <strain evidence="2">Duluth1</strain>
        <tissue evidence="2">Whole animal</tissue>
    </source>
</reference>
<evidence type="ECO:0000313" key="3">
    <source>
        <dbReference type="Proteomes" id="UP000828390"/>
    </source>
</evidence>
<proteinExistence type="predicted"/>
<feature type="region of interest" description="Disordered" evidence="1">
    <location>
        <begin position="31"/>
        <end position="94"/>
    </location>
</feature>
<protein>
    <submittedName>
        <fullName evidence="2">Uncharacterized protein</fullName>
    </submittedName>
</protein>
<sequence>MDKKLKETVKSVKKIGKVYFVEADHYDEIDFQKERQNHSPTRYSARDEYKRIPDSMSATIKPSPKDKTKPGNKSKQTNELTIEGNGQDSDVTRESRSLFKRLFTRKDKQDQRIIEGKPPSRTISSSAEKNTSETGMYKDVTLISPKFHENKIVVIATADGQQHKMSFSWTTDIKNGILFYDNVGKLLLQSDTNGNNTCSLKIKQPSAIIRVSLEQVTTLCVNDKSCKNGTL</sequence>
<keyword evidence="3" id="KW-1185">Reference proteome</keyword>
<comment type="caution">
    <text evidence="2">The sequence shown here is derived from an EMBL/GenBank/DDBJ whole genome shotgun (WGS) entry which is preliminary data.</text>
</comment>
<accession>A0A9D4MDL9</accession>